<dbReference type="GO" id="GO:0016787">
    <property type="term" value="F:hydrolase activity"/>
    <property type="evidence" value="ECO:0007669"/>
    <property type="project" value="UniProtKB-KW"/>
</dbReference>
<dbReference type="Gene3D" id="3.90.79.10">
    <property type="entry name" value="Nucleoside Triphosphate Pyrophosphohydrolase"/>
    <property type="match status" value="1"/>
</dbReference>
<evidence type="ECO:0000313" key="5">
    <source>
        <dbReference type="Proteomes" id="UP000176504"/>
    </source>
</evidence>
<accession>A0A1F4VDP7</accession>
<evidence type="ECO:0000256" key="1">
    <source>
        <dbReference type="ARBA" id="ARBA00001946"/>
    </source>
</evidence>
<keyword evidence="2" id="KW-0378">Hydrolase</keyword>
<dbReference type="AlphaFoldDB" id="A0A1F4VDP7"/>
<name>A0A1F4VDP7_UNCKA</name>
<protein>
    <recommendedName>
        <fullName evidence="3">Nudix hydrolase domain-containing protein</fullName>
    </recommendedName>
</protein>
<dbReference type="PANTHER" id="PTHR43046">
    <property type="entry name" value="GDP-MANNOSE MANNOSYL HYDROLASE"/>
    <property type="match status" value="1"/>
</dbReference>
<organism evidence="4 5">
    <name type="scientific">candidate division WWE3 bacterium RIFCSPLOWO2_01_FULL_41_18</name>
    <dbReference type="NCBI Taxonomy" id="1802625"/>
    <lineage>
        <taxon>Bacteria</taxon>
        <taxon>Katanobacteria</taxon>
    </lineage>
</organism>
<feature type="domain" description="Nudix hydrolase" evidence="3">
    <location>
        <begin position="2"/>
        <end position="144"/>
    </location>
</feature>
<gene>
    <name evidence="4" type="ORF">A3A78_04905</name>
</gene>
<dbReference type="EMBL" id="MEVI01000003">
    <property type="protein sequence ID" value="OGC55284.1"/>
    <property type="molecule type" value="Genomic_DNA"/>
</dbReference>
<dbReference type="PANTHER" id="PTHR43046:SF14">
    <property type="entry name" value="MUTT_NUDIX FAMILY PROTEIN"/>
    <property type="match status" value="1"/>
</dbReference>
<sequence length="150" mass="16728">MVTHYVVNCVLIKNNEVLLEQDLGGTFWKLPGGHIDEEETPLEALERECKEELGTGVEIISKPNAFTSNSIAQSLPIPLNTYLYDVSSDSHFDGNHRHLGFVYTAKPIGEVQSLEHQQLKWFSISDLGEESINPVVKALCLEALRTYGEA</sequence>
<dbReference type="Pfam" id="PF00293">
    <property type="entry name" value="NUDIX"/>
    <property type="match status" value="1"/>
</dbReference>
<comment type="caution">
    <text evidence="4">The sequence shown here is derived from an EMBL/GenBank/DDBJ whole genome shotgun (WGS) entry which is preliminary data.</text>
</comment>
<dbReference type="InterPro" id="IPR015797">
    <property type="entry name" value="NUDIX_hydrolase-like_dom_sf"/>
</dbReference>
<dbReference type="PROSITE" id="PS51462">
    <property type="entry name" value="NUDIX"/>
    <property type="match status" value="1"/>
</dbReference>
<dbReference type="SUPFAM" id="SSF55811">
    <property type="entry name" value="Nudix"/>
    <property type="match status" value="1"/>
</dbReference>
<dbReference type="InterPro" id="IPR000086">
    <property type="entry name" value="NUDIX_hydrolase_dom"/>
</dbReference>
<proteinExistence type="predicted"/>
<evidence type="ECO:0000313" key="4">
    <source>
        <dbReference type="EMBL" id="OGC55284.1"/>
    </source>
</evidence>
<evidence type="ECO:0000256" key="2">
    <source>
        <dbReference type="ARBA" id="ARBA00022801"/>
    </source>
</evidence>
<comment type="cofactor">
    <cofactor evidence="1">
        <name>Mg(2+)</name>
        <dbReference type="ChEBI" id="CHEBI:18420"/>
    </cofactor>
</comment>
<evidence type="ECO:0000259" key="3">
    <source>
        <dbReference type="PROSITE" id="PS51462"/>
    </source>
</evidence>
<dbReference type="Proteomes" id="UP000176504">
    <property type="component" value="Unassembled WGS sequence"/>
</dbReference>
<reference evidence="4 5" key="1">
    <citation type="journal article" date="2016" name="Nat. Commun.">
        <title>Thousands of microbial genomes shed light on interconnected biogeochemical processes in an aquifer system.</title>
        <authorList>
            <person name="Anantharaman K."/>
            <person name="Brown C.T."/>
            <person name="Hug L.A."/>
            <person name="Sharon I."/>
            <person name="Castelle C.J."/>
            <person name="Probst A.J."/>
            <person name="Thomas B.C."/>
            <person name="Singh A."/>
            <person name="Wilkins M.J."/>
            <person name="Karaoz U."/>
            <person name="Brodie E.L."/>
            <person name="Williams K.H."/>
            <person name="Hubbard S.S."/>
            <person name="Banfield J.F."/>
        </authorList>
    </citation>
    <scope>NUCLEOTIDE SEQUENCE [LARGE SCALE GENOMIC DNA]</scope>
</reference>